<dbReference type="Pfam" id="PF10545">
    <property type="entry name" value="MADF_DNA_bdg"/>
    <property type="match status" value="1"/>
</dbReference>
<accession>A0AAV4ADN4</accession>
<dbReference type="Proteomes" id="UP000735302">
    <property type="component" value="Unassembled WGS sequence"/>
</dbReference>
<protein>
    <recommendedName>
        <fullName evidence="1">MADF domain-containing protein</fullName>
    </recommendedName>
</protein>
<proteinExistence type="predicted"/>
<sequence length="99" mass="11688">MNDYKKEIIELMRDRPLLWDPKNPEYHNSDQRKQVWEYIDSKCFQLILVPDNYNQLVVDQEALGFSVSHMFCIVEEQCLISTCHQGTDSSMKLSSTFPQ</sequence>
<name>A0AAV4ADN4_9GAST</name>
<dbReference type="EMBL" id="BLXT01003748">
    <property type="protein sequence ID" value="GFO05480.1"/>
    <property type="molecule type" value="Genomic_DNA"/>
</dbReference>
<comment type="caution">
    <text evidence="2">The sequence shown here is derived from an EMBL/GenBank/DDBJ whole genome shotgun (WGS) entry which is preliminary data.</text>
</comment>
<feature type="domain" description="MADF" evidence="1">
    <location>
        <begin position="9"/>
        <end position="43"/>
    </location>
</feature>
<gene>
    <name evidence="2" type="ORF">PoB_003198500</name>
</gene>
<reference evidence="2 3" key="1">
    <citation type="journal article" date="2021" name="Elife">
        <title>Chloroplast acquisition without the gene transfer in kleptoplastic sea slugs, Plakobranchus ocellatus.</title>
        <authorList>
            <person name="Maeda T."/>
            <person name="Takahashi S."/>
            <person name="Yoshida T."/>
            <person name="Shimamura S."/>
            <person name="Takaki Y."/>
            <person name="Nagai Y."/>
            <person name="Toyoda A."/>
            <person name="Suzuki Y."/>
            <person name="Arimoto A."/>
            <person name="Ishii H."/>
            <person name="Satoh N."/>
            <person name="Nishiyama T."/>
            <person name="Hasebe M."/>
            <person name="Maruyama T."/>
            <person name="Minagawa J."/>
            <person name="Obokata J."/>
            <person name="Shigenobu S."/>
        </authorList>
    </citation>
    <scope>NUCLEOTIDE SEQUENCE [LARGE SCALE GENOMIC DNA]</scope>
</reference>
<evidence type="ECO:0000259" key="1">
    <source>
        <dbReference type="Pfam" id="PF10545"/>
    </source>
</evidence>
<keyword evidence="3" id="KW-1185">Reference proteome</keyword>
<evidence type="ECO:0000313" key="2">
    <source>
        <dbReference type="EMBL" id="GFO05480.1"/>
    </source>
</evidence>
<evidence type="ECO:0000313" key="3">
    <source>
        <dbReference type="Proteomes" id="UP000735302"/>
    </source>
</evidence>
<dbReference type="AlphaFoldDB" id="A0AAV4ADN4"/>
<organism evidence="2 3">
    <name type="scientific">Plakobranchus ocellatus</name>
    <dbReference type="NCBI Taxonomy" id="259542"/>
    <lineage>
        <taxon>Eukaryota</taxon>
        <taxon>Metazoa</taxon>
        <taxon>Spiralia</taxon>
        <taxon>Lophotrochozoa</taxon>
        <taxon>Mollusca</taxon>
        <taxon>Gastropoda</taxon>
        <taxon>Heterobranchia</taxon>
        <taxon>Euthyneura</taxon>
        <taxon>Panpulmonata</taxon>
        <taxon>Sacoglossa</taxon>
        <taxon>Placobranchoidea</taxon>
        <taxon>Plakobranchidae</taxon>
        <taxon>Plakobranchus</taxon>
    </lineage>
</organism>
<dbReference type="InterPro" id="IPR006578">
    <property type="entry name" value="MADF-dom"/>
</dbReference>